<dbReference type="Gene3D" id="3.40.50.2020">
    <property type="match status" value="1"/>
</dbReference>
<accession>A0A5A7QHM4</accession>
<keyword evidence="3" id="KW-1185">Reference proteome</keyword>
<dbReference type="CDD" id="cd06223">
    <property type="entry name" value="PRTases_typeI"/>
    <property type="match status" value="1"/>
</dbReference>
<dbReference type="GO" id="GO:0005829">
    <property type="term" value="C:cytosol"/>
    <property type="evidence" value="ECO:0007669"/>
    <property type="project" value="TreeGrafter"/>
</dbReference>
<dbReference type="InterPro" id="IPR029057">
    <property type="entry name" value="PRTase-like"/>
</dbReference>
<evidence type="ECO:0000259" key="1">
    <source>
        <dbReference type="Pfam" id="PF00156"/>
    </source>
</evidence>
<dbReference type="GO" id="GO:0046100">
    <property type="term" value="P:hypoxanthine metabolic process"/>
    <property type="evidence" value="ECO:0007669"/>
    <property type="project" value="TreeGrafter"/>
</dbReference>
<reference evidence="3" key="1">
    <citation type="journal article" date="2019" name="Curr. Biol.">
        <title>Genome Sequence of Striga asiatica Provides Insight into the Evolution of Plant Parasitism.</title>
        <authorList>
            <person name="Yoshida S."/>
            <person name="Kim S."/>
            <person name="Wafula E.K."/>
            <person name="Tanskanen J."/>
            <person name="Kim Y.M."/>
            <person name="Honaas L."/>
            <person name="Yang Z."/>
            <person name="Spallek T."/>
            <person name="Conn C.E."/>
            <person name="Ichihashi Y."/>
            <person name="Cheong K."/>
            <person name="Cui S."/>
            <person name="Der J.P."/>
            <person name="Gundlach H."/>
            <person name="Jiao Y."/>
            <person name="Hori C."/>
            <person name="Ishida J.K."/>
            <person name="Kasahara H."/>
            <person name="Kiba T."/>
            <person name="Kim M.S."/>
            <person name="Koo N."/>
            <person name="Laohavisit A."/>
            <person name="Lee Y.H."/>
            <person name="Lumba S."/>
            <person name="McCourt P."/>
            <person name="Mortimer J.C."/>
            <person name="Mutuku J.M."/>
            <person name="Nomura T."/>
            <person name="Sasaki-Sekimoto Y."/>
            <person name="Seto Y."/>
            <person name="Wang Y."/>
            <person name="Wakatake T."/>
            <person name="Sakakibara H."/>
            <person name="Demura T."/>
            <person name="Yamaguchi S."/>
            <person name="Yoneyama K."/>
            <person name="Manabe R.I."/>
            <person name="Nelson D.C."/>
            <person name="Schulman A.H."/>
            <person name="Timko M.P."/>
            <person name="dePamphilis C.W."/>
            <person name="Choi D."/>
            <person name="Shirasu K."/>
        </authorList>
    </citation>
    <scope>NUCLEOTIDE SEQUENCE [LARGE SCALE GENOMIC DNA]</scope>
    <source>
        <strain evidence="3">cv. UVA1</strain>
    </source>
</reference>
<dbReference type="Pfam" id="PF00156">
    <property type="entry name" value="Pribosyltran"/>
    <property type="match status" value="1"/>
</dbReference>
<gene>
    <name evidence="2" type="ORF">STAS_20804</name>
</gene>
<feature type="domain" description="Phosphoribosyltransferase" evidence="1">
    <location>
        <begin position="37"/>
        <end position="156"/>
    </location>
</feature>
<sequence>MARKRMDGRIFRLIRYGYFDWSLKFDKHVERIVFTRQQIEDRASEITADFRGDPPVVVGVGYDGSVPLFLARLVKGIKLSFTTTSVRIVSRADTITFEENLEVRGRHVILFMNLMVDLVENIVDTGRRLSCLIDHIAAKGASSISVCALIDKPKCRQIDIELVGHGKYYCGFEYFSDDLLVGYGLETDKAHENLPKT</sequence>
<dbReference type="GO" id="GO:0032264">
    <property type="term" value="P:IMP salvage"/>
    <property type="evidence" value="ECO:0007669"/>
    <property type="project" value="TreeGrafter"/>
</dbReference>
<keyword evidence="2" id="KW-0328">Glycosyltransferase</keyword>
<dbReference type="SUPFAM" id="SSF53271">
    <property type="entry name" value="PRTase-like"/>
    <property type="match status" value="1"/>
</dbReference>
<dbReference type="Proteomes" id="UP000325081">
    <property type="component" value="Unassembled WGS sequence"/>
</dbReference>
<name>A0A5A7QHM4_STRAF</name>
<dbReference type="InterPro" id="IPR000836">
    <property type="entry name" value="PRTase_dom"/>
</dbReference>
<dbReference type="GO" id="GO:0032263">
    <property type="term" value="P:GMP salvage"/>
    <property type="evidence" value="ECO:0007669"/>
    <property type="project" value="TreeGrafter"/>
</dbReference>
<dbReference type="OrthoDB" id="9449045at2759"/>
<comment type="caution">
    <text evidence="2">The sequence shown here is derived from an EMBL/GenBank/DDBJ whole genome shotgun (WGS) entry which is preliminary data.</text>
</comment>
<dbReference type="GO" id="GO:0004422">
    <property type="term" value="F:hypoxanthine phosphoribosyltransferase activity"/>
    <property type="evidence" value="ECO:0007669"/>
    <property type="project" value="TreeGrafter"/>
</dbReference>
<dbReference type="AlphaFoldDB" id="A0A5A7QHM4"/>
<organism evidence="2 3">
    <name type="scientific">Striga asiatica</name>
    <name type="common">Asiatic witchweed</name>
    <name type="synonym">Buchnera asiatica</name>
    <dbReference type="NCBI Taxonomy" id="4170"/>
    <lineage>
        <taxon>Eukaryota</taxon>
        <taxon>Viridiplantae</taxon>
        <taxon>Streptophyta</taxon>
        <taxon>Embryophyta</taxon>
        <taxon>Tracheophyta</taxon>
        <taxon>Spermatophyta</taxon>
        <taxon>Magnoliopsida</taxon>
        <taxon>eudicotyledons</taxon>
        <taxon>Gunneridae</taxon>
        <taxon>Pentapetalae</taxon>
        <taxon>asterids</taxon>
        <taxon>lamiids</taxon>
        <taxon>Lamiales</taxon>
        <taxon>Orobanchaceae</taxon>
        <taxon>Buchnereae</taxon>
        <taxon>Striga</taxon>
    </lineage>
</organism>
<evidence type="ECO:0000313" key="2">
    <source>
        <dbReference type="EMBL" id="GER43927.1"/>
    </source>
</evidence>
<dbReference type="GO" id="GO:0006178">
    <property type="term" value="P:guanine salvage"/>
    <property type="evidence" value="ECO:0007669"/>
    <property type="project" value="TreeGrafter"/>
</dbReference>
<dbReference type="EMBL" id="BKCP01006782">
    <property type="protein sequence ID" value="GER43927.1"/>
    <property type="molecule type" value="Genomic_DNA"/>
</dbReference>
<dbReference type="GO" id="GO:0000287">
    <property type="term" value="F:magnesium ion binding"/>
    <property type="evidence" value="ECO:0007669"/>
    <property type="project" value="TreeGrafter"/>
</dbReference>
<dbReference type="PANTHER" id="PTHR43340">
    <property type="entry name" value="HYPOXANTHINE-GUANINE PHOSPHORIBOSYLTRANSFERASE"/>
    <property type="match status" value="1"/>
</dbReference>
<dbReference type="PANTHER" id="PTHR43340:SF1">
    <property type="entry name" value="HYPOXANTHINE PHOSPHORIBOSYLTRANSFERASE"/>
    <property type="match status" value="1"/>
</dbReference>
<keyword evidence="2" id="KW-0808">Transferase</keyword>
<dbReference type="InterPro" id="IPR050408">
    <property type="entry name" value="HGPRT"/>
</dbReference>
<proteinExistence type="predicted"/>
<protein>
    <submittedName>
        <fullName evidence="2">Hypoxanthine-guanine phosphoribosyltransferase</fullName>
    </submittedName>
</protein>
<evidence type="ECO:0000313" key="3">
    <source>
        <dbReference type="Proteomes" id="UP000325081"/>
    </source>
</evidence>